<dbReference type="Proteomes" id="UP000001411">
    <property type="component" value="Chromosome"/>
</dbReference>
<evidence type="ECO:0000313" key="3">
    <source>
        <dbReference type="Proteomes" id="UP000001411"/>
    </source>
</evidence>
<dbReference type="EMBL" id="AE015929">
    <property type="protein sequence ID" value="AAO04590.1"/>
    <property type="molecule type" value="Genomic_DNA"/>
</dbReference>
<dbReference type="InterPro" id="IPR025580">
    <property type="entry name" value="Gp46"/>
</dbReference>
<name>A0A0H2VG31_STAES</name>
<feature type="region of interest" description="Disordered" evidence="1">
    <location>
        <begin position="32"/>
        <end position="62"/>
    </location>
</feature>
<dbReference type="AlphaFoldDB" id="A0A0H2VG31"/>
<evidence type="ECO:0000256" key="1">
    <source>
        <dbReference type="SAM" id="MobiDB-lite"/>
    </source>
</evidence>
<evidence type="ECO:0000313" key="2">
    <source>
        <dbReference type="EMBL" id="AAO04590.1"/>
    </source>
</evidence>
<accession>A0A0H2VG31</accession>
<dbReference type="HOGENOM" id="CLU_2902048_0_0_9"/>
<organism evidence="2 3">
    <name type="scientific">Staphylococcus epidermidis (strain ATCC 12228 / FDA PCI 1200)</name>
    <dbReference type="NCBI Taxonomy" id="176280"/>
    <lineage>
        <taxon>Bacteria</taxon>
        <taxon>Bacillati</taxon>
        <taxon>Bacillota</taxon>
        <taxon>Bacilli</taxon>
        <taxon>Bacillales</taxon>
        <taxon>Staphylococcaceae</taxon>
        <taxon>Staphylococcus</taxon>
    </lineage>
</organism>
<dbReference type="PATRIC" id="fig|176280.10.peg.967"/>
<dbReference type="KEGG" id="sep:SE_0993"/>
<sequence>MLVTSNAEDTKKNVETFSNLLNKIVQSNVERALRQDSPVSTQSNKMTKDEESDYLVSGRKCL</sequence>
<gene>
    <name evidence="2" type="ordered locus">SE_0993</name>
</gene>
<protein>
    <submittedName>
        <fullName evidence="2">Uncharacterized protein</fullName>
    </submittedName>
</protein>
<proteinExistence type="predicted"/>
<dbReference type="Pfam" id="PF14265">
    <property type="entry name" value="DUF4355"/>
    <property type="match status" value="1"/>
</dbReference>
<reference evidence="2 3" key="1">
    <citation type="journal article" date="2003" name="Mol. Microbiol.">
        <title>Genome-based analysis of virulence genes in a non-biofilm-forming Staphylococcus epidermidis strain (ATCC 12228).</title>
        <authorList>
            <person name="Zhang Y.Q."/>
            <person name="Ren S.X."/>
            <person name="Li H.L."/>
            <person name="Wang Y.X."/>
            <person name="Fu G."/>
            <person name="Yang J."/>
            <person name="Qin Z.Q."/>
            <person name="Miao Y.G."/>
            <person name="Wang W.Y."/>
            <person name="Chen R.S."/>
            <person name="Shen Y."/>
            <person name="Chen Z."/>
            <person name="Yuan Z.H."/>
            <person name="Zhao G.P."/>
            <person name="Qu D."/>
            <person name="Danchin A."/>
            <person name="Wen Y.M."/>
        </authorList>
    </citation>
    <scope>NUCLEOTIDE SEQUENCE [LARGE SCALE GENOMIC DNA]</scope>
    <source>
        <strain evidence="3">ATCC 12228 / FDA PCI 1200</strain>
    </source>
</reference>